<dbReference type="SUPFAM" id="SSF53098">
    <property type="entry name" value="Ribonuclease H-like"/>
    <property type="match status" value="1"/>
</dbReference>
<feature type="region of interest" description="Disordered" evidence="1">
    <location>
        <begin position="77"/>
        <end position="96"/>
    </location>
</feature>
<proteinExistence type="predicted"/>
<gene>
    <name evidence="2" type="ORF">A0H81_02799</name>
</gene>
<dbReference type="Proteomes" id="UP000092993">
    <property type="component" value="Unassembled WGS sequence"/>
</dbReference>
<dbReference type="STRING" id="5627.A0A1C7MNC0"/>
<dbReference type="GO" id="GO:0003676">
    <property type="term" value="F:nucleic acid binding"/>
    <property type="evidence" value="ECO:0007669"/>
    <property type="project" value="InterPro"/>
</dbReference>
<dbReference type="InterPro" id="IPR012337">
    <property type="entry name" value="RNaseH-like_sf"/>
</dbReference>
<protein>
    <submittedName>
        <fullName evidence="2">Uncharacterized protein</fullName>
    </submittedName>
</protein>
<dbReference type="OMA" id="PECTHAF"/>
<dbReference type="AlphaFoldDB" id="A0A1C7MNC0"/>
<organism evidence="2 3">
    <name type="scientific">Grifola frondosa</name>
    <name type="common">Maitake</name>
    <name type="synonym">Polyporus frondosus</name>
    <dbReference type="NCBI Taxonomy" id="5627"/>
    <lineage>
        <taxon>Eukaryota</taxon>
        <taxon>Fungi</taxon>
        <taxon>Dikarya</taxon>
        <taxon>Basidiomycota</taxon>
        <taxon>Agaricomycotina</taxon>
        <taxon>Agaricomycetes</taxon>
        <taxon>Polyporales</taxon>
        <taxon>Grifolaceae</taxon>
        <taxon>Grifola</taxon>
    </lineage>
</organism>
<reference evidence="2 3" key="1">
    <citation type="submission" date="2016-03" db="EMBL/GenBank/DDBJ databases">
        <title>Whole genome sequencing of Grifola frondosa 9006-11.</title>
        <authorList>
            <person name="Min B."/>
            <person name="Park H."/>
            <person name="Kim J.-G."/>
            <person name="Cho H."/>
            <person name="Oh Y.-L."/>
            <person name="Kong W.-S."/>
            <person name="Choi I.-G."/>
        </authorList>
    </citation>
    <scope>NUCLEOTIDE SEQUENCE [LARGE SCALE GENOMIC DNA]</scope>
    <source>
        <strain evidence="2 3">9006-11</strain>
    </source>
</reference>
<evidence type="ECO:0000256" key="1">
    <source>
        <dbReference type="SAM" id="MobiDB-lite"/>
    </source>
</evidence>
<comment type="caution">
    <text evidence="2">The sequence shown here is derived from an EMBL/GenBank/DDBJ whole genome shotgun (WGS) entry which is preliminary data.</text>
</comment>
<keyword evidence="3" id="KW-1185">Reference proteome</keyword>
<dbReference type="Gene3D" id="3.30.420.10">
    <property type="entry name" value="Ribonuclease H-like superfamily/Ribonuclease H"/>
    <property type="match status" value="1"/>
</dbReference>
<name>A0A1C7MNC0_GRIFR</name>
<accession>A0A1C7MNC0</accession>
<dbReference type="OrthoDB" id="2965174at2759"/>
<evidence type="ECO:0000313" key="3">
    <source>
        <dbReference type="Proteomes" id="UP000092993"/>
    </source>
</evidence>
<evidence type="ECO:0000313" key="2">
    <source>
        <dbReference type="EMBL" id="OBZ78353.1"/>
    </source>
</evidence>
<dbReference type="InterPro" id="IPR036397">
    <property type="entry name" value="RNaseH_sf"/>
</dbReference>
<sequence length="247" mass="27063">MPALIALICFDPPTSILLRNSCRAPLSVTVLPASISPDTKARALRHLKPWIPECTHAFPESRLRLSFINHMSTGVASPKAASSHSEHEPHVLPTRSTGEDVQGIFVDAATSWGAGLVINGYWMSWRFRDEWQLAERNNNVAETIAFELAIHYLIAHGTSDARVLIHCDSISVITAFNSGRSPNEEQARAVERIYGLRDVYHLDVQMQHVAGKKNPADAPSRGILLPAPRLPGSLAIPPSLSPFVESV</sequence>
<dbReference type="EMBL" id="LUGG01000002">
    <property type="protein sequence ID" value="OBZ78353.1"/>
    <property type="molecule type" value="Genomic_DNA"/>
</dbReference>